<dbReference type="EMBL" id="JACSQK010000004">
    <property type="protein sequence ID" value="MBD7960401.1"/>
    <property type="molecule type" value="Genomic_DNA"/>
</dbReference>
<protein>
    <submittedName>
        <fullName evidence="9">EamA family transporter RarD</fullName>
    </submittedName>
</protein>
<feature type="transmembrane region" description="Helical" evidence="8">
    <location>
        <begin position="98"/>
        <end position="119"/>
    </location>
</feature>
<comment type="caution">
    <text evidence="9">The sequence shown here is derived from an EMBL/GenBank/DDBJ whole genome shotgun (WGS) entry which is preliminary data.</text>
</comment>
<keyword evidence="7 8" id="KW-0472">Membrane</keyword>
<feature type="transmembrane region" description="Helical" evidence="8">
    <location>
        <begin position="34"/>
        <end position="51"/>
    </location>
</feature>
<feature type="transmembrane region" description="Helical" evidence="8">
    <location>
        <begin position="178"/>
        <end position="195"/>
    </location>
</feature>
<keyword evidence="3" id="KW-0813">Transport</keyword>
<feature type="transmembrane region" description="Helical" evidence="8">
    <location>
        <begin position="71"/>
        <end position="92"/>
    </location>
</feature>
<evidence type="ECO:0000313" key="10">
    <source>
        <dbReference type="Proteomes" id="UP000634919"/>
    </source>
</evidence>
<feature type="transmembrane region" description="Helical" evidence="8">
    <location>
        <begin position="215"/>
        <end position="233"/>
    </location>
</feature>
<evidence type="ECO:0000256" key="6">
    <source>
        <dbReference type="ARBA" id="ARBA00022989"/>
    </source>
</evidence>
<gene>
    <name evidence="9" type="primary">rarD</name>
    <name evidence="9" type="ORF">H9646_07875</name>
</gene>
<feature type="transmembrane region" description="Helical" evidence="8">
    <location>
        <begin position="126"/>
        <end position="143"/>
    </location>
</feature>
<evidence type="ECO:0000256" key="4">
    <source>
        <dbReference type="ARBA" id="ARBA00022475"/>
    </source>
</evidence>
<feature type="transmembrane region" description="Helical" evidence="8">
    <location>
        <begin position="5"/>
        <end position="22"/>
    </location>
</feature>
<name>A0ABR8SA94_9BURK</name>
<accession>A0ABR8SA94</accession>
<keyword evidence="6 8" id="KW-1133">Transmembrane helix</keyword>
<proteinExistence type="inferred from homology"/>
<comment type="similarity">
    <text evidence="2">Belongs to the EamA transporter family.</text>
</comment>
<evidence type="ECO:0000256" key="3">
    <source>
        <dbReference type="ARBA" id="ARBA00022448"/>
    </source>
</evidence>
<keyword evidence="4" id="KW-1003">Cell membrane</keyword>
<dbReference type="InterPro" id="IPR004626">
    <property type="entry name" value="RarD"/>
</dbReference>
<reference evidence="9 10" key="1">
    <citation type="submission" date="2020-08" db="EMBL/GenBank/DDBJ databases">
        <title>A Genomic Blueprint of the Chicken Gut Microbiome.</title>
        <authorList>
            <person name="Gilroy R."/>
            <person name="Ravi A."/>
            <person name="Getino M."/>
            <person name="Pursley I."/>
            <person name="Horton D.L."/>
            <person name="Alikhan N.-F."/>
            <person name="Baker D."/>
            <person name="Gharbi K."/>
            <person name="Hall N."/>
            <person name="Watson M."/>
            <person name="Adriaenssens E.M."/>
            <person name="Foster-Nyarko E."/>
            <person name="Jarju S."/>
            <person name="Secka A."/>
            <person name="Antonio M."/>
            <person name="Oren A."/>
            <person name="Chaudhuri R."/>
            <person name="La Ragione R.M."/>
            <person name="Hildebrand F."/>
            <person name="Pallen M.J."/>
        </authorList>
    </citation>
    <scope>NUCLEOTIDE SEQUENCE [LARGE SCALE GENOMIC DNA]</scope>
    <source>
        <strain evidence="9 10">Sa2CVA6</strain>
    </source>
</reference>
<feature type="transmembrane region" description="Helical" evidence="8">
    <location>
        <begin position="149"/>
        <end position="166"/>
    </location>
</feature>
<organism evidence="9 10">
    <name type="scientific">Comamonas avium</name>
    <dbReference type="NCBI Taxonomy" id="2762231"/>
    <lineage>
        <taxon>Bacteria</taxon>
        <taxon>Pseudomonadati</taxon>
        <taxon>Pseudomonadota</taxon>
        <taxon>Betaproteobacteria</taxon>
        <taxon>Burkholderiales</taxon>
        <taxon>Comamonadaceae</taxon>
        <taxon>Comamonas</taxon>
    </lineage>
</organism>
<dbReference type="NCBIfam" id="TIGR00688">
    <property type="entry name" value="rarD"/>
    <property type="match status" value="1"/>
</dbReference>
<dbReference type="InterPro" id="IPR037185">
    <property type="entry name" value="EmrE-like"/>
</dbReference>
<evidence type="ECO:0000256" key="8">
    <source>
        <dbReference type="SAM" id="Phobius"/>
    </source>
</evidence>
<evidence type="ECO:0000256" key="5">
    <source>
        <dbReference type="ARBA" id="ARBA00022692"/>
    </source>
</evidence>
<feature type="transmembrane region" description="Helical" evidence="8">
    <location>
        <begin position="240"/>
        <end position="259"/>
    </location>
</feature>
<comment type="subcellular location">
    <subcellularLocation>
        <location evidence="1">Cell membrane</location>
        <topology evidence="1">Multi-pass membrane protein</topology>
    </subcellularLocation>
</comment>
<evidence type="ECO:0000313" key="9">
    <source>
        <dbReference type="EMBL" id="MBD7960401.1"/>
    </source>
</evidence>
<dbReference type="Proteomes" id="UP000634919">
    <property type="component" value="Unassembled WGS sequence"/>
</dbReference>
<keyword evidence="5 8" id="KW-0812">Transmembrane</keyword>
<evidence type="ECO:0000256" key="7">
    <source>
        <dbReference type="ARBA" id="ARBA00023136"/>
    </source>
</evidence>
<dbReference type="SUPFAM" id="SSF103481">
    <property type="entry name" value="Multidrug resistance efflux transporter EmrE"/>
    <property type="match status" value="1"/>
</dbReference>
<evidence type="ECO:0000256" key="1">
    <source>
        <dbReference type="ARBA" id="ARBA00004651"/>
    </source>
</evidence>
<evidence type="ECO:0000256" key="2">
    <source>
        <dbReference type="ARBA" id="ARBA00007362"/>
    </source>
</evidence>
<feature type="transmembrane region" description="Helical" evidence="8">
    <location>
        <begin position="271"/>
        <end position="289"/>
    </location>
</feature>
<sequence>MFQGVVASVVASCIFGGIYYLAPLLQPLTGEQIFGWRMLMTIPFTTAWLLYSGQGAAVWALCQRVAQRWSFALLLLLSSALAGVQLWLFMWAPLHGHALPVSLGYFLLPLAMVVAGRVVFKERLSVWQTAATALAACGMVWELWRAGGLAWSTWVVVIGYPAYFVLRRVLKTNTLAGHWLDVALLLPVCLWFALVDAPAGLAGWQAVLGTDALHGLVPLLGMVSAVALALYMAASRLLPLGLFGLLSYVEPMLLVVAALLMGERIQPGQELMYALIGAGVGLLALEGGVQMRRSAKTVASAQ</sequence>
<keyword evidence="10" id="KW-1185">Reference proteome</keyword>
<dbReference type="RefSeq" id="WP_191722818.1">
    <property type="nucleotide sequence ID" value="NZ_JACSQK010000004.1"/>
</dbReference>